<dbReference type="AlphaFoldDB" id="A0A254TJK3"/>
<evidence type="ECO:0000313" key="2">
    <source>
        <dbReference type="Proteomes" id="UP000197535"/>
    </source>
</evidence>
<dbReference type="Proteomes" id="UP000197535">
    <property type="component" value="Unassembled WGS sequence"/>
</dbReference>
<protein>
    <submittedName>
        <fullName evidence="1">Uncharacterized protein</fullName>
    </submittedName>
</protein>
<comment type="caution">
    <text evidence="1">The sequence shown here is derived from an EMBL/GenBank/DDBJ whole genome shotgun (WGS) entry which is preliminary data.</text>
</comment>
<proteinExistence type="predicted"/>
<organism evidence="1 2">
    <name type="scientific">Noviherbaspirillum denitrificans</name>
    <dbReference type="NCBI Taxonomy" id="1968433"/>
    <lineage>
        <taxon>Bacteria</taxon>
        <taxon>Pseudomonadati</taxon>
        <taxon>Pseudomonadota</taxon>
        <taxon>Betaproteobacteria</taxon>
        <taxon>Burkholderiales</taxon>
        <taxon>Oxalobacteraceae</taxon>
        <taxon>Noviherbaspirillum</taxon>
    </lineage>
</organism>
<reference evidence="1 2" key="1">
    <citation type="submission" date="2016-02" db="EMBL/GenBank/DDBJ databases">
        <authorList>
            <person name="Wen L."/>
            <person name="He K."/>
            <person name="Yang H."/>
        </authorList>
    </citation>
    <scope>NUCLEOTIDE SEQUENCE [LARGE SCALE GENOMIC DNA]</scope>
    <source>
        <strain evidence="1 2">TSA40</strain>
    </source>
</reference>
<gene>
    <name evidence="1" type="ORF">AYR66_25600</name>
</gene>
<evidence type="ECO:0000313" key="1">
    <source>
        <dbReference type="EMBL" id="OWW22367.1"/>
    </source>
</evidence>
<name>A0A254TJK3_9BURK</name>
<dbReference type="EMBL" id="LSTO01000001">
    <property type="protein sequence ID" value="OWW22367.1"/>
    <property type="molecule type" value="Genomic_DNA"/>
</dbReference>
<accession>A0A254TJK3</accession>
<dbReference type="RefSeq" id="WP_088709192.1">
    <property type="nucleotide sequence ID" value="NZ_LSTO01000001.1"/>
</dbReference>
<sequence length="90" mass="10184">MPSALPAFILVSSATLGNLAPGEAEQAYWDCEFAATQMQISLDEAALCSEVYEHLKMVRFDGQFARFLAWWQENKQRELSSRAERQSVPD</sequence>
<dbReference type="OrthoDB" id="8858930at2"/>
<keyword evidence="2" id="KW-1185">Reference proteome</keyword>